<dbReference type="Gene3D" id="3.40.50.300">
    <property type="entry name" value="P-loop containing nucleotide triphosphate hydrolases"/>
    <property type="match status" value="1"/>
</dbReference>
<keyword evidence="3" id="KW-1185">Reference proteome</keyword>
<accession>A0A8R7P8U1</accession>
<organism evidence="2 3">
    <name type="scientific">Triticum urartu</name>
    <name type="common">Red wild einkorn</name>
    <name type="synonym">Crithodium urartu</name>
    <dbReference type="NCBI Taxonomy" id="4572"/>
    <lineage>
        <taxon>Eukaryota</taxon>
        <taxon>Viridiplantae</taxon>
        <taxon>Streptophyta</taxon>
        <taxon>Embryophyta</taxon>
        <taxon>Tracheophyta</taxon>
        <taxon>Spermatophyta</taxon>
        <taxon>Magnoliopsida</taxon>
        <taxon>Liliopsida</taxon>
        <taxon>Poales</taxon>
        <taxon>Poaceae</taxon>
        <taxon>BOP clade</taxon>
        <taxon>Pooideae</taxon>
        <taxon>Triticodae</taxon>
        <taxon>Triticeae</taxon>
        <taxon>Triticinae</taxon>
        <taxon>Triticum</taxon>
    </lineage>
</organism>
<reference evidence="2" key="2">
    <citation type="submission" date="2018-03" db="EMBL/GenBank/DDBJ databases">
        <title>The Triticum urartu genome reveals the dynamic nature of wheat genome evolution.</title>
        <authorList>
            <person name="Ling H."/>
            <person name="Ma B."/>
            <person name="Shi X."/>
            <person name="Liu H."/>
            <person name="Dong L."/>
            <person name="Sun H."/>
            <person name="Cao Y."/>
            <person name="Gao Q."/>
            <person name="Zheng S."/>
            <person name="Li Y."/>
            <person name="Yu Y."/>
            <person name="Du H."/>
            <person name="Qi M."/>
            <person name="Li Y."/>
            <person name="Yu H."/>
            <person name="Cui Y."/>
            <person name="Wang N."/>
            <person name="Chen C."/>
            <person name="Wu H."/>
            <person name="Zhao Y."/>
            <person name="Zhang J."/>
            <person name="Li Y."/>
            <person name="Zhou W."/>
            <person name="Zhang B."/>
            <person name="Hu W."/>
            <person name="Eijk M."/>
            <person name="Tang J."/>
            <person name="Witsenboer H."/>
            <person name="Zhao S."/>
            <person name="Li Z."/>
            <person name="Zhang A."/>
            <person name="Wang D."/>
            <person name="Liang C."/>
        </authorList>
    </citation>
    <scope>NUCLEOTIDE SEQUENCE [LARGE SCALE GENOMIC DNA]</scope>
    <source>
        <strain evidence="2">cv. G1812</strain>
    </source>
</reference>
<evidence type="ECO:0000313" key="2">
    <source>
        <dbReference type="EnsemblPlants" id="TuG1812G0200000153.01.T01.cds441983"/>
    </source>
</evidence>
<proteinExistence type="predicted"/>
<dbReference type="Proteomes" id="UP000015106">
    <property type="component" value="Chromosome 2"/>
</dbReference>
<dbReference type="EnsemblPlants" id="TuG1812G0200000153.01.T01">
    <property type="protein sequence ID" value="TuG1812G0200000153.01.T01.cds441983"/>
    <property type="gene ID" value="TuG1812G0200000153.01"/>
</dbReference>
<dbReference type="SUPFAM" id="SSF52540">
    <property type="entry name" value="P-loop containing nucleoside triphosphate hydrolases"/>
    <property type="match status" value="1"/>
</dbReference>
<evidence type="ECO:0000259" key="1">
    <source>
        <dbReference type="Pfam" id="PF00931"/>
    </source>
</evidence>
<feature type="domain" description="NB-ARC" evidence="1">
    <location>
        <begin position="49"/>
        <end position="109"/>
    </location>
</feature>
<dbReference type="Pfam" id="PF00931">
    <property type="entry name" value="NB-ARC"/>
    <property type="match status" value="1"/>
</dbReference>
<dbReference type="InterPro" id="IPR027417">
    <property type="entry name" value="P-loop_NTPase"/>
</dbReference>
<sequence>MEINNAPASQNVSISNCKEEAAKKWIVKHPLVGRESEMIDLDLNVIFARRKSYQIMSVWGIAGVGKSALVKNMFCQRILKAKLFEKYGWVDVSHPFNLWDFSRVLLANLT</sequence>
<reference evidence="3" key="1">
    <citation type="journal article" date="2013" name="Nature">
        <title>Draft genome of the wheat A-genome progenitor Triticum urartu.</title>
        <authorList>
            <person name="Ling H.Q."/>
            <person name="Zhao S."/>
            <person name="Liu D."/>
            <person name="Wang J."/>
            <person name="Sun H."/>
            <person name="Zhang C."/>
            <person name="Fan H."/>
            <person name="Li D."/>
            <person name="Dong L."/>
            <person name="Tao Y."/>
            <person name="Gao C."/>
            <person name="Wu H."/>
            <person name="Li Y."/>
            <person name="Cui Y."/>
            <person name="Guo X."/>
            <person name="Zheng S."/>
            <person name="Wang B."/>
            <person name="Yu K."/>
            <person name="Liang Q."/>
            <person name="Yang W."/>
            <person name="Lou X."/>
            <person name="Chen J."/>
            <person name="Feng M."/>
            <person name="Jian J."/>
            <person name="Zhang X."/>
            <person name="Luo G."/>
            <person name="Jiang Y."/>
            <person name="Liu J."/>
            <person name="Wang Z."/>
            <person name="Sha Y."/>
            <person name="Zhang B."/>
            <person name="Wu H."/>
            <person name="Tang D."/>
            <person name="Shen Q."/>
            <person name="Xue P."/>
            <person name="Zou S."/>
            <person name="Wang X."/>
            <person name="Liu X."/>
            <person name="Wang F."/>
            <person name="Yang Y."/>
            <person name="An X."/>
            <person name="Dong Z."/>
            <person name="Zhang K."/>
            <person name="Zhang X."/>
            <person name="Luo M.C."/>
            <person name="Dvorak J."/>
            <person name="Tong Y."/>
            <person name="Wang J."/>
            <person name="Yang H."/>
            <person name="Li Z."/>
            <person name="Wang D."/>
            <person name="Zhang A."/>
            <person name="Wang J."/>
        </authorList>
    </citation>
    <scope>NUCLEOTIDE SEQUENCE</scope>
    <source>
        <strain evidence="3">cv. G1812</strain>
    </source>
</reference>
<name>A0A8R7P8U1_TRIUA</name>
<dbReference type="Gramene" id="TuG1812G0200000153.01.T01">
    <property type="protein sequence ID" value="TuG1812G0200000153.01.T01.cds441983"/>
    <property type="gene ID" value="TuG1812G0200000153.01"/>
</dbReference>
<reference evidence="2" key="3">
    <citation type="submission" date="2022-06" db="UniProtKB">
        <authorList>
            <consortium name="EnsemblPlants"/>
        </authorList>
    </citation>
    <scope>IDENTIFICATION</scope>
</reference>
<dbReference type="InterPro" id="IPR002182">
    <property type="entry name" value="NB-ARC"/>
</dbReference>
<evidence type="ECO:0000313" key="3">
    <source>
        <dbReference type="Proteomes" id="UP000015106"/>
    </source>
</evidence>
<dbReference type="GO" id="GO:0043531">
    <property type="term" value="F:ADP binding"/>
    <property type="evidence" value="ECO:0007669"/>
    <property type="project" value="InterPro"/>
</dbReference>
<dbReference type="AlphaFoldDB" id="A0A8R7P8U1"/>
<protein>
    <recommendedName>
        <fullName evidence="1">NB-ARC domain-containing protein</fullName>
    </recommendedName>
</protein>